<dbReference type="InterPro" id="IPR005586">
    <property type="entry name" value="ABC_trans_aux"/>
</dbReference>
<dbReference type="Proteomes" id="UP000064201">
    <property type="component" value="Chromosome"/>
</dbReference>
<proteinExistence type="predicted"/>
<dbReference type="KEGG" id="tvr:TVD_05590"/>
<keyword evidence="3" id="KW-1185">Reference proteome</keyword>
<name>A0A0G3G379_9GAMM</name>
<dbReference type="SUPFAM" id="SSF159594">
    <property type="entry name" value="XCC0632-like"/>
    <property type="match status" value="1"/>
</dbReference>
<reference evidence="2 3" key="1">
    <citation type="submission" date="2015-04" db="EMBL/GenBank/DDBJ databases">
        <title>Complete Sequence for the Genome of the Thioalkalivibrio versutus D301.</title>
        <authorList>
            <person name="Mu T."/>
            <person name="Zhou J."/>
            <person name="Xu X."/>
        </authorList>
    </citation>
    <scope>NUCLEOTIDE SEQUENCE [LARGE SCALE GENOMIC DNA]</scope>
    <source>
        <strain evidence="2 3">D301</strain>
    </source>
</reference>
<dbReference type="PATRIC" id="fig|106634.4.peg.1142"/>
<dbReference type="STRING" id="106634.TVD_05590"/>
<accession>A0A0G3G379</accession>
<dbReference type="PROSITE" id="PS51257">
    <property type="entry name" value="PROKAR_LIPOPROTEIN"/>
    <property type="match status" value="1"/>
</dbReference>
<dbReference type="AlphaFoldDB" id="A0A0G3G379"/>
<dbReference type="OrthoDB" id="5784611at2"/>
<dbReference type="Gene3D" id="3.40.50.10610">
    <property type="entry name" value="ABC-type transport auxiliary lipoprotein component"/>
    <property type="match status" value="1"/>
</dbReference>
<protein>
    <recommendedName>
        <fullName evidence="1">ABC-type transport auxiliary lipoprotein component domain-containing protein</fullName>
    </recommendedName>
</protein>
<dbReference type="RefSeq" id="WP_047251030.1">
    <property type="nucleotide sequence ID" value="NZ_CP011367.1"/>
</dbReference>
<dbReference type="EMBL" id="CP011367">
    <property type="protein sequence ID" value="AKJ94869.1"/>
    <property type="molecule type" value="Genomic_DNA"/>
</dbReference>
<evidence type="ECO:0000313" key="3">
    <source>
        <dbReference type="Proteomes" id="UP000064201"/>
    </source>
</evidence>
<evidence type="ECO:0000259" key="1">
    <source>
        <dbReference type="Pfam" id="PF03886"/>
    </source>
</evidence>
<organism evidence="2 3">
    <name type="scientific">Thioalkalivibrio versutus</name>
    <dbReference type="NCBI Taxonomy" id="106634"/>
    <lineage>
        <taxon>Bacteria</taxon>
        <taxon>Pseudomonadati</taxon>
        <taxon>Pseudomonadota</taxon>
        <taxon>Gammaproteobacteria</taxon>
        <taxon>Chromatiales</taxon>
        <taxon>Ectothiorhodospiraceae</taxon>
        <taxon>Thioalkalivibrio</taxon>
    </lineage>
</organism>
<sequence length="223" mass="24711">MIRWALPAVLLTAWLLGGCTLIPERDAVDRSWFLLELPAEPAPLQAETDRPLAVELGSVRVAPAYSGKGLVYRLGDHRYESDYYNEWFLTPGEQIEQLLRERWTREGAAVELVGSAADAWAEGRPAVELHLLVTALYGDLDAANLDALPAADAEQPVRGMGRVGLRTQLRTAERSRLVHMEVQHTIDRRSAARLVSALSQATADVLAELEHELLREAEGEARE</sequence>
<evidence type="ECO:0000313" key="2">
    <source>
        <dbReference type="EMBL" id="AKJ94869.1"/>
    </source>
</evidence>
<gene>
    <name evidence="2" type="ORF">TVD_05590</name>
</gene>
<feature type="domain" description="ABC-type transport auxiliary lipoprotein component" evidence="1">
    <location>
        <begin position="35"/>
        <end position="208"/>
    </location>
</feature>
<dbReference type="Pfam" id="PF03886">
    <property type="entry name" value="ABC_trans_aux"/>
    <property type="match status" value="1"/>
</dbReference>